<dbReference type="Pfam" id="PF03793">
    <property type="entry name" value="PASTA"/>
    <property type="match status" value="3"/>
</dbReference>
<dbReference type="InterPro" id="IPR008271">
    <property type="entry name" value="Ser/Thr_kinase_AS"/>
</dbReference>
<sequence>MTPNYTLSGRYRIVRSLGEGGMANVYLAHDLILDRDVAVKLLRLDLRDDPKTIKRFQREALATTELVHPHIVSLYDVGEENGMQYLVMEYVKGMDLKNYIKENFPLPLQQVIDIMEQILSAVATAHAHNIIHRDLKPQNILIDEQGNAKITDFGIAVALSEHTMTQTNTILGSVHYLSPEQARGSMATKQSDIYSLGIILYEMLTGSVPFKGETAVSIALKHFQNAMPSVREFDADIPQALENVVLQATTKDPRERYATVEDMAADLLTVLSADRAGEKRFVPQDIGNDETKIMPSADIQAAIAANQDGKTQVVAHKIAQQAKSAPHDTDAHQATHDDDDDDDAPLPTRSWSKRHPLRRRIIFWGTVVLLLIIAVIVGLELSRPQTTKVPNVAGMSQAAATKVLKKHNLTVGKVQHAKSNQVRKNQVIKSTPAKASKVQSHSRINLVVSNGAKPMSFGNYVNDNYHDVRQTLTSAGFKVKETYSTSSVSAGQIISQDVVAGSRVMPTDTTVTFTVSAGSRYVELKDLTGESRSDILDYARSNDLNINFKQGYSSEQKSGYSFDQDPDGGGNVRTGSTVTVTMSRGSDDHTTPPKNFYVKVTIPYKALSTSSSAANDVKIYLYDDTHMIETVYRDIAIMRSTKISLPFQLTGDTKGRYRIVRNGVTIMEKNNITSENATK</sequence>
<dbReference type="Gene3D" id="3.30.200.20">
    <property type="entry name" value="Phosphorylase Kinase, domain 1"/>
    <property type="match status" value="1"/>
</dbReference>
<dbReference type="CDD" id="cd14014">
    <property type="entry name" value="STKc_PknB_like"/>
    <property type="match status" value="1"/>
</dbReference>
<dbReference type="GO" id="GO:0004674">
    <property type="term" value="F:protein serine/threonine kinase activity"/>
    <property type="evidence" value="ECO:0007669"/>
    <property type="project" value="UniProtKB-KW"/>
</dbReference>
<dbReference type="GO" id="GO:0005524">
    <property type="term" value="F:ATP binding"/>
    <property type="evidence" value="ECO:0007669"/>
    <property type="project" value="UniProtKB-UniRule"/>
</dbReference>
<keyword evidence="3 14" id="KW-0808">Transferase</keyword>
<evidence type="ECO:0000256" key="8">
    <source>
        <dbReference type="ARBA" id="ARBA00048679"/>
    </source>
</evidence>
<reference evidence="14" key="1">
    <citation type="journal article" date="2011" name="J. Bacteriol.">
        <title>Annotated genome sequence of Lactobacillus pentosus MP-10, which has probiotic potential, from naturally fermented Alorena green table olives.</title>
        <authorList>
            <person name="Abriouel H."/>
            <person name="Benomar N."/>
            <person name="Perez Pulido R."/>
            <person name="Canamero M.M."/>
            <person name="Galvez A."/>
        </authorList>
    </citation>
    <scope>NUCLEOTIDE SEQUENCE</scope>
    <source>
        <strain evidence="14">MP-10</strain>
    </source>
</reference>
<evidence type="ECO:0000256" key="4">
    <source>
        <dbReference type="ARBA" id="ARBA00022741"/>
    </source>
</evidence>
<evidence type="ECO:0000259" key="12">
    <source>
        <dbReference type="PROSITE" id="PS50011"/>
    </source>
</evidence>
<dbReference type="PROSITE" id="PS51178">
    <property type="entry name" value="PASTA"/>
    <property type="match status" value="3"/>
</dbReference>
<organism evidence="14">
    <name type="scientific">Lactiplantibacillus pentosus MP-10</name>
    <dbReference type="NCBI Taxonomy" id="1028490"/>
    <lineage>
        <taxon>Bacteria</taxon>
        <taxon>Bacillati</taxon>
        <taxon>Bacillota</taxon>
        <taxon>Bacilli</taxon>
        <taxon>Lactobacillales</taxon>
        <taxon>Lactobacillaceae</taxon>
        <taxon>Lactiplantibacillus</taxon>
    </lineage>
</organism>
<evidence type="ECO:0000256" key="3">
    <source>
        <dbReference type="ARBA" id="ARBA00022679"/>
    </source>
</evidence>
<dbReference type="InterPro" id="IPR005543">
    <property type="entry name" value="PASTA_dom"/>
</dbReference>
<accession>F6ISA2</accession>
<name>F6ISA2_LACPE</name>
<dbReference type="InterPro" id="IPR017441">
    <property type="entry name" value="Protein_kinase_ATP_BS"/>
</dbReference>
<feature type="compositionally biased region" description="Basic and acidic residues" evidence="10">
    <location>
        <begin position="325"/>
        <end position="336"/>
    </location>
</feature>
<dbReference type="Gene3D" id="2.60.40.2560">
    <property type="match status" value="1"/>
</dbReference>
<dbReference type="PANTHER" id="PTHR43289">
    <property type="entry name" value="MITOGEN-ACTIVATED PROTEIN KINASE KINASE KINASE 20-RELATED"/>
    <property type="match status" value="1"/>
</dbReference>
<feature type="domain" description="Protein kinase" evidence="12">
    <location>
        <begin position="11"/>
        <end position="268"/>
    </location>
</feature>
<keyword evidence="11" id="KW-0812">Transmembrane</keyword>
<evidence type="ECO:0000256" key="11">
    <source>
        <dbReference type="SAM" id="Phobius"/>
    </source>
</evidence>
<evidence type="ECO:0000259" key="13">
    <source>
        <dbReference type="PROSITE" id="PS51178"/>
    </source>
</evidence>
<proteinExistence type="predicted"/>
<dbReference type="AlphaFoldDB" id="F6ISA2"/>
<dbReference type="EC" id="2.7.11.1" evidence="1"/>
<dbReference type="RefSeq" id="WP_065674696.1">
    <property type="nucleotide sequence ID" value="NZ_FLYG01000003.1"/>
</dbReference>
<feature type="domain" description="PASTA" evidence="13">
    <location>
        <begin position="383"/>
        <end position="450"/>
    </location>
</feature>
<keyword evidence="11" id="KW-1133">Transmembrane helix</keyword>
<comment type="catalytic activity">
    <reaction evidence="7">
        <text>L-threonyl-[protein] + ATP = O-phospho-L-threonyl-[protein] + ADP + H(+)</text>
        <dbReference type="Rhea" id="RHEA:46608"/>
        <dbReference type="Rhea" id="RHEA-COMP:11060"/>
        <dbReference type="Rhea" id="RHEA-COMP:11605"/>
        <dbReference type="ChEBI" id="CHEBI:15378"/>
        <dbReference type="ChEBI" id="CHEBI:30013"/>
        <dbReference type="ChEBI" id="CHEBI:30616"/>
        <dbReference type="ChEBI" id="CHEBI:61977"/>
        <dbReference type="ChEBI" id="CHEBI:456216"/>
        <dbReference type="EC" id="2.7.11.1"/>
    </reaction>
</comment>
<dbReference type="SUPFAM" id="SSF56112">
    <property type="entry name" value="Protein kinase-like (PK-like)"/>
    <property type="match status" value="1"/>
</dbReference>
<dbReference type="PROSITE" id="PS00107">
    <property type="entry name" value="PROTEIN_KINASE_ATP"/>
    <property type="match status" value="1"/>
</dbReference>
<feature type="region of interest" description="Disordered" evidence="10">
    <location>
        <begin position="317"/>
        <end position="351"/>
    </location>
</feature>
<dbReference type="FunFam" id="3.30.200.20:FF:000035">
    <property type="entry name" value="Serine/threonine protein kinase Stk1"/>
    <property type="match status" value="1"/>
</dbReference>
<feature type="domain" description="PASTA" evidence="13">
    <location>
        <begin position="451"/>
        <end position="517"/>
    </location>
</feature>
<evidence type="ECO:0000256" key="5">
    <source>
        <dbReference type="ARBA" id="ARBA00022777"/>
    </source>
</evidence>
<feature type="binding site" evidence="9">
    <location>
        <position position="40"/>
    </location>
    <ligand>
        <name>ATP</name>
        <dbReference type="ChEBI" id="CHEBI:30616"/>
    </ligand>
</feature>
<dbReference type="SMART" id="SM00220">
    <property type="entry name" value="S_TKc"/>
    <property type="match status" value="1"/>
</dbReference>
<keyword evidence="11" id="KW-0472">Membrane</keyword>
<dbReference type="GO" id="GO:0106310">
    <property type="term" value="F:protein serine kinase activity"/>
    <property type="evidence" value="ECO:0007669"/>
    <property type="project" value="RHEA"/>
</dbReference>
<keyword evidence="5 14" id="KW-0418">Kinase</keyword>
<dbReference type="SMART" id="SM00740">
    <property type="entry name" value="PASTA"/>
    <property type="match status" value="3"/>
</dbReference>
<dbReference type="PANTHER" id="PTHR43289:SF34">
    <property type="entry name" value="SERINE_THREONINE-PROTEIN KINASE YBDM-RELATED"/>
    <property type="match status" value="1"/>
</dbReference>
<evidence type="ECO:0000256" key="6">
    <source>
        <dbReference type="ARBA" id="ARBA00022840"/>
    </source>
</evidence>
<evidence type="ECO:0000256" key="10">
    <source>
        <dbReference type="SAM" id="MobiDB-lite"/>
    </source>
</evidence>
<dbReference type="InterPro" id="IPR000719">
    <property type="entry name" value="Prot_kinase_dom"/>
</dbReference>
<dbReference type="CDD" id="cd06577">
    <property type="entry name" value="PASTA_pknB"/>
    <property type="match status" value="3"/>
</dbReference>
<dbReference type="PROSITE" id="PS00108">
    <property type="entry name" value="PROTEIN_KINASE_ST"/>
    <property type="match status" value="1"/>
</dbReference>
<keyword evidence="4 9" id="KW-0547">Nucleotide-binding</keyword>
<evidence type="ECO:0000313" key="14">
    <source>
        <dbReference type="EMBL" id="CCB81410.1"/>
    </source>
</evidence>
<dbReference type="Pfam" id="PF00069">
    <property type="entry name" value="Pkinase"/>
    <property type="match status" value="1"/>
</dbReference>
<comment type="catalytic activity">
    <reaction evidence="8">
        <text>L-seryl-[protein] + ATP = O-phospho-L-seryl-[protein] + ADP + H(+)</text>
        <dbReference type="Rhea" id="RHEA:17989"/>
        <dbReference type="Rhea" id="RHEA-COMP:9863"/>
        <dbReference type="Rhea" id="RHEA-COMP:11604"/>
        <dbReference type="ChEBI" id="CHEBI:15378"/>
        <dbReference type="ChEBI" id="CHEBI:29999"/>
        <dbReference type="ChEBI" id="CHEBI:30616"/>
        <dbReference type="ChEBI" id="CHEBI:83421"/>
        <dbReference type="ChEBI" id="CHEBI:456216"/>
        <dbReference type="EC" id="2.7.11.1"/>
    </reaction>
</comment>
<evidence type="ECO:0000256" key="9">
    <source>
        <dbReference type="PROSITE-ProRule" id="PRU10141"/>
    </source>
</evidence>
<evidence type="ECO:0000256" key="1">
    <source>
        <dbReference type="ARBA" id="ARBA00012513"/>
    </source>
</evidence>
<dbReference type="InterPro" id="IPR011009">
    <property type="entry name" value="Kinase-like_dom_sf"/>
</dbReference>
<feature type="transmembrane region" description="Helical" evidence="11">
    <location>
        <begin position="361"/>
        <end position="379"/>
    </location>
</feature>
<dbReference type="Gene3D" id="1.10.510.10">
    <property type="entry name" value="Transferase(Phosphotransferase) domain 1"/>
    <property type="match status" value="1"/>
</dbReference>
<keyword evidence="2 14" id="KW-0723">Serine/threonine-protein kinase</keyword>
<evidence type="ECO:0000256" key="7">
    <source>
        <dbReference type="ARBA" id="ARBA00047899"/>
    </source>
</evidence>
<gene>
    <name evidence="14" type="ORF">LPE_00417</name>
</gene>
<keyword evidence="6 9" id="KW-0067">ATP-binding</keyword>
<dbReference type="NCBIfam" id="NF033483">
    <property type="entry name" value="PknB_PASTA_kin"/>
    <property type="match status" value="1"/>
</dbReference>
<dbReference type="Gene3D" id="3.30.10.20">
    <property type="match status" value="3"/>
</dbReference>
<dbReference type="FunFam" id="1.10.510.10:FF:000021">
    <property type="entry name" value="Serine/threonine protein kinase"/>
    <property type="match status" value="1"/>
</dbReference>
<dbReference type="PROSITE" id="PS50011">
    <property type="entry name" value="PROTEIN_KINASE_DOM"/>
    <property type="match status" value="1"/>
</dbReference>
<protein>
    <recommendedName>
        <fullName evidence="1">non-specific serine/threonine protein kinase</fullName>
        <ecNumber evidence="1">2.7.11.1</ecNumber>
    </recommendedName>
</protein>
<feature type="domain" description="PASTA" evidence="13">
    <location>
        <begin position="518"/>
        <end position="584"/>
    </location>
</feature>
<evidence type="ECO:0000256" key="2">
    <source>
        <dbReference type="ARBA" id="ARBA00022527"/>
    </source>
</evidence>
<dbReference type="EMBL" id="FR871761">
    <property type="protein sequence ID" value="CCB81410.1"/>
    <property type="molecule type" value="Genomic_DNA"/>
</dbReference>